<keyword evidence="3" id="KW-1185">Reference proteome</keyword>
<gene>
    <name evidence="2" type="ORF">GSM42_10925</name>
</gene>
<name>A0A6I4VUM2_9BACL</name>
<protein>
    <submittedName>
        <fullName evidence="2">Uncharacterized protein</fullName>
    </submittedName>
</protein>
<evidence type="ECO:0000313" key="2">
    <source>
        <dbReference type="EMBL" id="MXQ54218.1"/>
    </source>
</evidence>
<dbReference type="RefSeq" id="WP_160801572.1">
    <property type="nucleotide sequence ID" value="NZ_WUUL01000006.1"/>
</dbReference>
<organism evidence="2 3">
    <name type="scientific">Shimazuella alba</name>
    <dbReference type="NCBI Taxonomy" id="2690964"/>
    <lineage>
        <taxon>Bacteria</taxon>
        <taxon>Bacillati</taxon>
        <taxon>Bacillota</taxon>
        <taxon>Bacilli</taxon>
        <taxon>Bacillales</taxon>
        <taxon>Thermoactinomycetaceae</taxon>
        <taxon>Shimazuella</taxon>
    </lineage>
</organism>
<keyword evidence="1" id="KW-0472">Membrane</keyword>
<feature type="transmembrane region" description="Helical" evidence="1">
    <location>
        <begin position="30"/>
        <end position="48"/>
    </location>
</feature>
<proteinExistence type="predicted"/>
<accession>A0A6I4VUM2</accession>
<dbReference type="EMBL" id="WUUL01000006">
    <property type="protein sequence ID" value="MXQ54218.1"/>
    <property type="molecule type" value="Genomic_DNA"/>
</dbReference>
<dbReference type="Proteomes" id="UP000430692">
    <property type="component" value="Unassembled WGS sequence"/>
</dbReference>
<evidence type="ECO:0000313" key="3">
    <source>
        <dbReference type="Proteomes" id="UP000430692"/>
    </source>
</evidence>
<sequence length="49" mass="5685">MSDKEGKKTEEATTEKGFWASLRIEGYIELILWVIIIVSGIYSLIQYFN</sequence>
<reference evidence="2 3" key="1">
    <citation type="submission" date="2019-12" db="EMBL/GenBank/DDBJ databases">
        <title>Whole-genome analyses of novel actinobacteria.</title>
        <authorList>
            <person name="Sahin N."/>
            <person name="Saygin H."/>
        </authorList>
    </citation>
    <scope>NUCLEOTIDE SEQUENCE [LARGE SCALE GENOMIC DNA]</scope>
    <source>
        <strain evidence="2 3">KC615</strain>
    </source>
</reference>
<keyword evidence="1" id="KW-1133">Transmembrane helix</keyword>
<evidence type="ECO:0000256" key="1">
    <source>
        <dbReference type="SAM" id="Phobius"/>
    </source>
</evidence>
<keyword evidence="1" id="KW-0812">Transmembrane</keyword>
<comment type="caution">
    <text evidence="2">The sequence shown here is derived from an EMBL/GenBank/DDBJ whole genome shotgun (WGS) entry which is preliminary data.</text>
</comment>
<dbReference type="AlphaFoldDB" id="A0A6I4VUM2"/>